<accession>A0A6G7CH74</accession>
<proteinExistence type="predicted"/>
<organism evidence="1 2">
    <name type="scientific">Vibrio ziniensis</name>
    <dbReference type="NCBI Taxonomy" id="2711221"/>
    <lineage>
        <taxon>Bacteria</taxon>
        <taxon>Pseudomonadati</taxon>
        <taxon>Pseudomonadota</taxon>
        <taxon>Gammaproteobacteria</taxon>
        <taxon>Vibrionales</taxon>
        <taxon>Vibrionaceae</taxon>
        <taxon>Vibrio</taxon>
    </lineage>
</organism>
<keyword evidence="2" id="KW-1185">Reference proteome</keyword>
<dbReference type="AlphaFoldDB" id="A0A6G7CH74"/>
<name>A0A6G7CH74_9VIBR</name>
<reference evidence="1 2" key="1">
    <citation type="submission" date="2020-02" db="EMBL/GenBank/DDBJ databases">
        <title>A complete genome of a marine bacterium Vibrio sp. ZWAL4003 isolated from the mangrove sediment with the ability to degrade polysaccharides.</title>
        <authorList>
            <person name="Wu J."/>
            <person name="Qu W."/>
            <person name="Zeng R."/>
        </authorList>
    </citation>
    <scope>NUCLEOTIDE SEQUENCE [LARGE SCALE GENOMIC DNA]</scope>
    <source>
        <strain evidence="1 2">ZWAL4003</strain>
    </source>
</reference>
<evidence type="ECO:0000313" key="1">
    <source>
        <dbReference type="EMBL" id="QIH41452.1"/>
    </source>
</evidence>
<protein>
    <submittedName>
        <fullName evidence="1">Uncharacterized protein</fullName>
    </submittedName>
</protein>
<sequence>MFDSEFDRLMESADDVVYSTMGVQVRVNDSEPVTAIYEEDLNQFDAMAGRVRKLTFRRTDNIRVRKGDKIEFVSSGKQTTVSSGPYPENGDILVIL</sequence>
<gene>
    <name evidence="1" type="ORF">G5S32_05335</name>
</gene>
<dbReference type="EMBL" id="CP049331">
    <property type="protein sequence ID" value="QIH41452.1"/>
    <property type="molecule type" value="Genomic_DNA"/>
</dbReference>
<dbReference type="Proteomes" id="UP000503003">
    <property type="component" value="Chromosome 1"/>
</dbReference>
<evidence type="ECO:0000313" key="2">
    <source>
        <dbReference type="Proteomes" id="UP000503003"/>
    </source>
</evidence>
<dbReference type="Gene3D" id="2.40.10.180">
    <property type="entry name" value="Phage tail proteins"/>
    <property type="match status" value="1"/>
</dbReference>
<dbReference type="InterPro" id="IPR053734">
    <property type="entry name" value="Phage_Head-Tail_Connect_sf"/>
</dbReference>
<dbReference type="SUPFAM" id="SSF69279">
    <property type="entry name" value="Phage tail proteins"/>
    <property type="match status" value="1"/>
</dbReference>
<dbReference type="KEGG" id="vzi:G5S32_05335"/>